<dbReference type="AlphaFoldDB" id="A0A2T3ZFT1"/>
<feature type="compositionally biased region" description="Low complexity" evidence="1">
    <location>
        <begin position="107"/>
        <end position="129"/>
    </location>
</feature>
<proteinExistence type="predicted"/>
<dbReference type="EMBL" id="KZ679259">
    <property type="protein sequence ID" value="PTB43664.1"/>
    <property type="molecule type" value="Genomic_DNA"/>
</dbReference>
<name>A0A2T3ZFT1_TRIA4</name>
<feature type="region of interest" description="Disordered" evidence="1">
    <location>
        <begin position="1"/>
        <end position="30"/>
    </location>
</feature>
<evidence type="ECO:0000256" key="1">
    <source>
        <dbReference type="SAM" id="MobiDB-lite"/>
    </source>
</evidence>
<evidence type="ECO:0000313" key="3">
    <source>
        <dbReference type="Proteomes" id="UP000240493"/>
    </source>
</evidence>
<protein>
    <submittedName>
        <fullName evidence="2">Uncharacterized protein</fullName>
    </submittedName>
</protein>
<sequence>MHIQLPTSTSQSNLQDHAHQAVLRQTTKKKKIKQTTILQQSSITRHNALYSSHLLLMLLTLVLIGHPPQASKTAMVLEHGQPRQEAVDHPRHGRDREGHHQRHQRLPPTTAAAATSTPTTTSSAAPAPARTAREIAHIELGRCYTTRTASVSLRLWDTRLGVSQ</sequence>
<organism evidence="2 3">
    <name type="scientific">Trichoderma asperellum (strain ATCC 204424 / CBS 433.97 / NBRC 101777)</name>
    <dbReference type="NCBI Taxonomy" id="1042311"/>
    <lineage>
        <taxon>Eukaryota</taxon>
        <taxon>Fungi</taxon>
        <taxon>Dikarya</taxon>
        <taxon>Ascomycota</taxon>
        <taxon>Pezizomycotina</taxon>
        <taxon>Sordariomycetes</taxon>
        <taxon>Hypocreomycetidae</taxon>
        <taxon>Hypocreales</taxon>
        <taxon>Hypocreaceae</taxon>
        <taxon>Trichoderma</taxon>
    </lineage>
</organism>
<evidence type="ECO:0000313" key="2">
    <source>
        <dbReference type="EMBL" id="PTB43664.1"/>
    </source>
</evidence>
<reference evidence="2 3" key="1">
    <citation type="submission" date="2016-07" db="EMBL/GenBank/DDBJ databases">
        <title>Multiple horizontal gene transfer events from other fungi enriched the ability of initially mycotrophic Trichoderma (Ascomycota) to feed on dead plant biomass.</title>
        <authorList>
            <consortium name="DOE Joint Genome Institute"/>
            <person name="Aerts A."/>
            <person name="Atanasova L."/>
            <person name="Chenthamara K."/>
            <person name="Zhang J."/>
            <person name="Grujic M."/>
            <person name="Henrissat B."/>
            <person name="Kuo A."/>
            <person name="Salamov A."/>
            <person name="Lipzen A."/>
            <person name="Labutti K."/>
            <person name="Barry K."/>
            <person name="Miao Y."/>
            <person name="Rahimi M.J."/>
            <person name="Shen Q."/>
            <person name="Grigoriev I.V."/>
            <person name="Kubicek C.P."/>
            <person name="Druzhinina I.S."/>
        </authorList>
    </citation>
    <scope>NUCLEOTIDE SEQUENCE [LARGE SCALE GENOMIC DNA]</scope>
    <source>
        <strain evidence="2 3">CBS 433.97</strain>
    </source>
</reference>
<gene>
    <name evidence="2" type="ORF">M441DRAFT_376704</name>
</gene>
<dbReference type="Proteomes" id="UP000240493">
    <property type="component" value="Unassembled WGS sequence"/>
</dbReference>
<dbReference type="OrthoDB" id="4884455at2759"/>
<feature type="compositionally biased region" description="Polar residues" evidence="1">
    <location>
        <begin position="1"/>
        <end position="15"/>
    </location>
</feature>
<keyword evidence="3" id="KW-1185">Reference proteome</keyword>
<accession>A0A2T3ZFT1</accession>
<feature type="region of interest" description="Disordered" evidence="1">
    <location>
        <begin position="76"/>
        <end position="129"/>
    </location>
</feature>
<feature type="compositionally biased region" description="Basic and acidic residues" evidence="1">
    <location>
        <begin position="80"/>
        <end position="98"/>
    </location>
</feature>